<dbReference type="PANTHER" id="PTHR31252">
    <property type="entry name" value="DUF4419 DOMAIN-CONTAINING PROTEIN"/>
    <property type="match status" value="1"/>
</dbReference>
<organism evidence="1 2">
    <name type="scientific">Fibrobacter succinogenes</name>
    <name type="common">Bacteroides succinogenes</name>
    <dbReference type="NCBI Taxonomy" id="833"/>
    <lineage>
        <taxon>Bacteria</taxon>
        <taxon>Pseudomonadati</taxon>
        <taxon>Fibrobacterota</taxon>
        <taxon>Fibrobacteria</taxon>
        <taxon>Fibrobacterales</taxon>
        <taxon>Fibrobacteraceae</taxon>
        <taxon>Fibrobacter</taxon>
    </lineage>
</organism>
<gene>
    <name evidence="1" type="ORF">SAMN05661053_0030</name>
</gene>
<dbReference type="EMBL" id="UHJL01000001">
    <property type="protein sequence ID" value="SUQ18810.1"/>
    <property type="molecule type" value="Genomic_DNA"/>
</dbReference>
<protein>
    <recommendedName>
        <fullName evidence="3">DUF4419 domain-containing protein</fullName>
    </recommendedName>
</protein>
<dbReference type="AlphaFoldDB" id="A0A380RTE5"/>
<dbReference type="Proteomes" id="UP000255423">
    <property type="component" value="Unassembled WGS sequence"/>
</dbReference>
<accession>A0A380RTE5</accession>
<dbReference type="PANTHER" id="PTHR31252:SF11">
    <property type="entry name" value="DUF4419 DOMAIN-CONTAINING PROTEIN"/>
    <property type="match status" value="1"/>
</dbReference>
<sequence length="358" mass="41794">MNKIIFILFFAIGLGTAAADAIVKDKKVKESKPKYAMTEIMDFDGQQVLLEEHTDKKFIQDLYIDDYKFPHPFVAMIGTAFANHHSIEIYPDDIWLLIMDGIRLHVKYNRDKFKDKFVKNEADTNLVINDNALTLQSPPSAWKKNIAQIYDSLYQKLPEDTRNTFDIDFSTSTAIDKFVAKATLMSISSKYYSYSIHTLCGIPQIIIKGKKRDWQKLKDSFDKLALIFDMPWWAKQVDPILNEFIQTFNNKINMNFWRGIYKYFPEDLSCGATPHINGWITKFFPYIVNGEQEHRTNWDEQIEYKDISAGKNDVFITWKHLGNEIYLLLSTGFWGVTIDPKTKRLRTIRGYALTKDRD</sequence>
<reference evidence="1 2" key="1">
    <citation type="submission" date="2017-08" db="EMBL/GenBank/DDBJ databases">
        <authorList>
            <person name="de Groot N.N."/>
        </authorList>
    </citation>
    <scope>NUCLEOTIDE SEQUENCE [LARGE SCALE GENOMIC DNA]</scope>
    <source>
        <strain evidence="1 2">HM2</strain>
    </source>
</reference>
<evidence type="ECO:0000313" key="2">
    <source>
        <dbReference type="Proteomes" id="UP000255423"/>
    </source>
</evidence>
<evidence type="ECO:0008006" key="3">
    <source>
        <dbReference type="Google" id="ProtNLM"/>
    </source>
</evidence>
<name>A0A380RTE5_FIBSU</name>
<dbReference type="RefSeq" id="WP_109571661.1">
    <property type="nucleotide sequence ID" value="NZ_UHJL01000001.1"/>
</dbReference>
<dbReference type="InterPro" id="IPR025533">
    <property type="entry name" value="DUF4419"/>
</dbReference>
<dbReference type="Pfam" id="PF14388">
    <property type="entry name" value="DUF4419"/>
    <property type="match status" value="1"/>
</dbReference>
<proteinExistence type="predicted"/>
<evidence type="ECO:0000313" key="1">
    <source>
        <dbReference type="EMBL" id="SUQ18810.1"/>
    </source>
</evidence>